<gene>
    <name evidence="4" type="ORF">P4T90_16385</name>
</gene>
<organism evidence="4 5">
    <name type="scientific">Heyndrickxia acidicola</name>
    <dbReference type="NCBI Taxonomy" id="209389"/>
    <lineage>
        <taxon>Bacteria</taxon>
        <taxon>Bacillati</taxon>
        <taxon>Bacillota</taxon>
        <taxon>Bacilli</taxon>
        <taxon>Bacillales</taxon>
        <taxon>Bacillaceae</taxon>
        <taxon>Heyndrickxia</taxon>
    </lineage>
</organism>
<comment type="caution">
    <text evidence="4">The sequence shown here is derived from an EMBL/GenBank/DDBJ whole genome shotgun (WGS) entry which is preliminary data.</text>
</comment>
<dbReference type="Proteomes" id="UP001341444">
    <property type="component" value="Unassembled WGS sequence"/>
</dbReference>
<evidence type="ECO:0000256" key="2">
    <source>
        <dbReference type="ARBA" id="ARBA00023002"/>
    </source>
</evidence>
<proteinExistence type="inferred from homology"/>
<accession>A0ABU6MIY8</accession>
<sequence>MDNEITSLAMEITERKSVVNWTLQTVSDEAWRLLLEAARQAPSSWNHQPARYILLKEKNRMKQLCSAFHRTNKWAEKAAGFVVQAANPDDDDRVSGKDYYLYDCGLAMMSLVYQAQIMGISCRQMIGWDEKEVKNLLQVPESYRIVVITAFGYPSSSVFSTGMEAAKRRLTQQDKRYKPEHIAFWHTWGGESFENC</sequence>
<feature type="domain" description="Nitroreductase" evidence="3">
    <location>
        <begin position="80"/>
        <end position="153"/>
    </location>
</feature>
<name>A0ABU6MIY8_9BACI</name>
<dbReference type="PANTHER" id="PTHR43673:SF10">
    <property type="entry name" value="NADH DEHYDROGENASE_NAD(P)H NITROREDUCTASE XCC3605-RELATED"/>
    <property type="match status" value="1"/>
</dbReference>
<dbReference type="PANTHER" id="PTHR43673">
    <property type="entry name" value="NAD(P)H NITROREDUCTASE YDGI-RELATED"/>
    <property type="match status" value="1"/>
</dbReference>
<protein>
    <submittedName>
        <fullName evidence="4">Nitroreductase family protein</fullName>
    </submittedName>
</protein>
<evidence type="ECO:0000259" key="3">
    <source>
        <dbReference type="Pfam" id="PF00881"/>
    </source>
</evidence>
<comment type="similarity">
    <text evidence="1">Belongs to the nitroreductase family.</text>
</comment>
<dbReference type="EMBL" id="JARMAB010000025">
    <property type="protein sequence ID" value="MED1204625.1"/>
    <property type="molecule type" value="Genomic_DNA"/>
</dbReference>
<dbReference type="InterPro" id="IPR029479">
    <property type="entry name" value="Nitroreductase"/>
</dbReference>
<evidence type="ECO:0000256" key="1">
    <source>
        <dbReference type="ARBA" id="ARBA00007118"/>
    </source>
</evidence>
<dbReference type="Gene3D" id="3.40.109.10">
    <property type="entry name" value="NADH Oxidase"/>
    <property type="match status" value="1"/>
</dbReference>
<dbReference type="InterPro" id="IPR000415">
    <property type="entry name" value="Nitroreductase-like"/>
</dbReference>
<reference evidence="4 5" key="1">
    <citation type="submission" date="2023-03" db="EMBL/GenBank/DDBJ databases">
        <title>Bacillus Genome Sequencing.</title>
        <authorList>
            <person name="Dunlap C."/>
        </authorList>
    </citation>
    <scope>NUCLEOTIDE SEQUENCE [LARGE SCALE GENOMIC DNA]</scope>
    <source>
        <strain evidence="4 5">B-23453</strain>
    </source>
</reference>
<keyword evidence="2" id="KW-0560">Oxidoreductase</keyword>
<evidence type="ECO:0000313" key="5">
    <source>
        <dbReference type="Proteomes" id="UP001341444"/>
    </source>
</evidence>
<dbReference type="Pfam" id="PF00881">
    <property type="entry name" value="Nitroreductase"/>
    <property type="match status" value="1"/>
</dbReference>
<dbReference type="SUPFAM" id="SSF55469">
    <property type="entry name" value="FMN-dependent nitroreductase-like"/>
    <property type="match status" value="1"/>
</dbReference>
<keyword evidence="5" id="KW-1185">Reference proteome</keyword>
<evidence type="ECO:0000313" key="4">
    <source>
        <dbReference type="EMBL" id="MED1204625.1"/>
    </source>
</evidence>
<dbReference type="RefSeq" id="WP_198160312.1">
    <property type="nucleotide sequence ID" value="NZ_JARMAB010000025.1"/>
</dbReference>